<keyword evidence="1 5" id="KW-0806">Transcription termination</keyword>
<dbReference type="InterPro" id="IPR006645">
    <property type="entry name" value="NGN-like_dom"/>
</dbReference>
<accession>A0A2A9CWW4</accession>
<dbReference type="PANTHER" id="PTHR30265:SF2">
    <property type="entry name" value="TRANSCRIPTION TERMINATION_ANTITERMINATION PROTEIN NUSG"/>
    <property type="match status" value="1"/>
</dbReference>
<dbReference type="FunFam" id="3.30.70.940:FF:000002">
    <property type="entry name" value="Transcription termination/antitermination protein NusG"/>
    <property type="match status" value="1"/>
</dbReference>
<dbReference type="SMART" id="SM00738">
    <property type="entry name" value="NGN"/>
    <property type="match status" value="1"/>
</dbReference>
<name>A0A2A9CWW4_9MICO</name>
<comment type="function">
    <text evidence="5 7">Participates in transcription elongation, termination and antitermination.</text>
</comment>
<dbReference type="EMBL" id="PDJD01000001">
    <property type="protein sequence ID" value="PFG18918.1"/>
    <property type="molecule type" value="Genomic_DNA"/>
</dbReference>
<dbReference type="HAMAP" id="MF_00948">
    <property type="entry name" value="NusG"/>
    <property type="match status" value="1"/>
</dbReference>
<dbReference type="GO" id="GO:0006354">
    <property type="term" value="P:DNA-templated transcription elongation"/>
    <property type="evidence" value="ECO:0007669"/>
    <property type="project" value="UniProtKB-UniRule"/>
</dbReference>
<dbReference type="PRINTS" id="PR00338">
    <property type="entry name" value="NUSGTNSCPFCT"/>
</dbReference>
<dbReference type="InterPro" id="IPR036735">
    <property type="entry name" value="NGN_dom_sf"/>
</dbReference>
<dbReference type="SUPFAM" id="SSF50104">
    <property type="entry name" value="Translation proteins SH3-like domain"/>
    <property type="match status" value="1"/>
</dbReference>
<feature type="domain" description="NusG-like N-terminal" evidence="8">
    <location>
        <begin position="31"/>
        <end position="140"/>
    </location>
</feature>
<dbReference type="CDD" id="cd09891">
    <property type="entry name" value="NGN_Bact_1"/>
    <property type="match status" value="1"/>
</dbReference>
<keyword evidence="4 5" id="KW-0804">Transcription</keyword>
<keyword evidence="2 5" id="KW-0889">Transcription antitermination</keyword>
<dbReference type="InterPro" id="IPR047050">
    <property type="entry name" value="NGN"/>
</dbReference>
<dbReference type="PANTHER" id="PTHR30265">
    <property type="entry name" value="RHO-INTERACTING TRANSCRIPTION TERMINATION FACTOR NUSG"/>
    <property type="match status" value="1"/>
</dbReference>
<evidence type="ECO:0000313" key="9">
    <source>
        <dbReference type="EMBL" id="PFG18918.1"/>
    </source>
</evidence>
<protein>
    <recommendedName>
        <fullName evidence="5 6">Transcription termination/antitermination protein NusG</fullName>
    </recommendedName>
</protein>
<comment type="caution">
    <text evidence="9">The sequence shown here is derived from an EMBL/GenBank/DDBJ whole genome shotgun (WGS) entry which is preliminary data.</text>
</comment>
<dbReference type="InterPro" id="IPR008991">
    <property type="entry name" value="Translation_prot_SH3-like_sf"/>
</dbReference>
<dbReference type="Pfam" id="PF02357">
    <property type="entry name" value="NusG"/>
    <property type="match status" value="1"/>
</dbReference>
<dbReference type="SUPFAM" id="SSF82679">
    <property type="entry name" value="N-utilization substance G protein NusG, N-terminal domain"/>
    <property type="match status" value="1"/>
</dbReference>
<proteinExistence type="inferred from homology"/>
<dbReference type="InterPro" id="IPR014722">
    <property type="entry name" value="Rib_uL2_dom2"/>
</dbReference>
<evidence type="ECO:0000256" key="7">
    <source>
        <dbReference type="RuleBase" id="RU000538"/>
    </source>
</evidence>
<dbReference type="InterPro" id="IPR015869">
    <property type="entry name" value="Transcrpt_antiterm_NusG_bac_CS"/>
</dbReference>
<dbReference type="GO" id="GO:0031564">
    <property type="term" value="P:transcription antitermination"/>
    <property type="evidence" value="ECO:0007669"/>
    <property type="project" value="UniProtKB-UniRule"/>
</dbReference>
<gene>
    <name evidence="5" type="primary">nusG</name>
    <name evidence="9" type="ORF">ATL40_0472</name>
</gene>
<dbReference type="GO" id="GO:0006353">
    <property type="term" value="P:DNA-templated transcription termination"/>
    <property type="evidence" value="ECO:0007669"/>
    <property type="project" value="UniProtKB-UniRule"/>
</dbReference>
<dbReference type="CDD" id="cd06091">
    <property type="entry name" value="KOW_NusG"/>
    <property type="match status" value="1"/>
</dbReference>
<dbReference type="Proteomes" id="UP000224915">
    <property type="component" value="Unassembled WGS sequence"/>
</dbReference>
<dbReference type="GO" id="GO:0032784">
    <property type="term" value="P:regulation of DNA-templated transcription elongation"/>
    <property type="evidence" value="ECO:0007669"/>
    <property type="project" value="InterPro"/>
</dbReference>
<evidence type="ECO:0000256" key="3">
    <source>
        <dbReference type="ARBA" id="ARBA00023015"/>
    </source>
</evidence>
<evidence type="ECO:0000256" key="4">
    <source>
        <dbReference type="ARBA" id="ARBA00023163"/>
    </source>
</evidence>
<dbReference type="Gene3D" id="3.30.70.940">
    <property type="entry name" value="NusG, N-terminal domain"/>
    <property type="match status" value="1"/>
</dbReference>
<dbReference type="Gene3D" id="2.30.30.30">
    <property type="match status" value="1"/>
</dbReference>
<keyword evidence="3 5" id="KW-0805">Transcription regulation</keyword>
<organism evidence="9 10">
    <name type="scientific">Serinibacter salmoneus</name>
    <dbReference type="NCBI Taxonomy" id="556530"/>
    <lineage>
        <taxon>Bacteria</taxon>
        <taxon>Bacillati</taxon>
        <taxon>Actinomycetota</taxon>
        <taxon>Actinomycetes</taxon>
        <taxon>Micrococcales</taxon>
        <taxon>Beutenbergiaceae</taxon>
        <taxon>Serinibacter</taxon>
    </lineage>
</organism>
<dbReference type="GO" id="GO:0005829">
    <property type="term" value="C:cytosol"/>
    <property type="evidence" value="ECO:0007669"/>
    <property type="project" value="TreeGrafter"/>
</dbReference>
<dbReference type="FunFam" id="2.30.30.30:FF:000002">
    <property type="entry name" value="Transcription termination/antitermination factor NusG"/>
    <property type="match status" value="1"/>
</dbReference>
<sequence length="223" mass="24240">MSETTESQPVEDGGAAVDPVEEFRRELRAMPGDWYVIHSYAGYENRVKSNLQTRITTLNMEEEIFQIEVPMEEVVEVKANAQQKVVKRVRIPGYVLVRMDLTDESWGVVRHTPGVTGFVGHTHQPVPLTPDEVISMLAPTLEKQAPASGGAATGAESGSQGSAREIEVDFEVGESITVTDGPFEGMPATISEIEAESAKLKVLVSIFGRDTPVELGFGQVAKL</sequence>
<evidence type="ECO:0000259" key="8">
    <source>
        <dbReference type="SMART" id="SM00738"/>
    </source>
</evidence>
<dbReference type="InterPro" id="IPR001062">
    <property type="entry name" value="Transcrpt_antiterm_NusG"/>
</dbReference>
<evidence type="ECO:0000256" key="1">
    <source>
        <dbReference type="ARBA" id="ARBA00022472"/>
    </source>
</evidence>
<dbReference type="InterPro" id="IPR043425">
    <property type="entry name" value="NusG-like"/>
</dbReference>
<comment type="similarity">
    <text evidence="5 7">Belongs to the NusG family.</text>
</comment>
<dbReference type="AlphaFoldDB" id="A0A2A9CWW4"/>
<evidence type="ECO:0000313" key="10">
    <source>
        <dbReference type="Proteomes" id="UP000224915"/>
    </source>
</evidence>
<dbReference type="PROSITE" id="PS01014">
    <property type="entry name" value="NUSG"/>
    <property type="match status" value="1"/>
</dbReference>
<keyword evidence="10" id="KW-1185">Reference proteome</keyword>
<dbReference type="NCBIfam" id="TIGR00922">
    <property type="entry name" value="nusG"/>
    <property type="match status" value="1"/>
</dbReference>
<evidence type="ECO:0000256" key="5">
    <source>
        <dbReference type="HAMAP-Rule" id="MF_00948"/>
    </source>
</evidence>
<evidence type="ECO:0000256" key="6">
    <source>
        <dbReference type="NCBIfam" id="TIGR00922"/>
    </source>
</evidence>
<reference evidence="9 10" key="1">
    <citation type="submission" date="2017-10" db="EMBL/GenBank/DDBJ databases">
        <title>Sequencing the genomes of 1000 actinobacteria strains.</title>
        <authorList>
            <person name="Klenk H.-P."/>
        </authorList>
    </citation>
    <scope>NUCLEOTIDE SEQUENCE [LARGE SCALE GENOMIC DNA]</scope>
    <source>
        <strain evidence="9 10">DSM 21801</strain>
    </source>
</reference>
<evidence type="ECO:0000256" key="2">
    <source>
        <dbReference type="ARBA" id="ARBA00022814"/>
    </source>
</evidence>